<accession>A0A1H3HC17</accession>
<dbReference type="Proteomes" id="UP000198935">
    <property type="component" value="Unassembled WGS sequence"/>
</dbReference>
<dbReference type="Pfam" id="PF00582">
    <property type="entry name" value="Usp"/>
    <property type="match status" value="1"/>
</dbReference>
<evidence type="ECO:0000256" key="3">
    <source>
        <dbReference type="ARBA" id="ARBA00023012"/>
    </source>
</evidence>
<evidence type="ECO:0000259" key="4">
    <source>
        <dbReference type="Pfam" id="PF00582"/>
    </source>
</evidence>
<dbReference type="SUPFAM" id="SSF52540">
    <property type="entry name" value="P-loop containing nucleoside triphosphate hydrolases"/>
    <property type="match status" value="1"/>
</dbReference>
<dbReference type="NCBIfam" id="NF038185">
    <property type="entry name" value="KdpD_non_kinase"/>
    <property type="match status" value="1"/>
</dbReference>
<evidence type="ECO:0000256" key="1">
    <source>
        <dbReference type="ARBA" id="ARBA00022679"/>
    </source>
</evidence>
<dbReference type="OrthoDB" id="9806130at2"/>
<dbReference type="InterPro" id="IPR003852">
    <property type="entry name" value="Sig_transdc_His_kinase_KdpD_N"/>
</dbReference>
<dbReference type="Pfam" id="PF02702">
    <property type="entry name" value="KdpD"/>
    <property type="match status" value="1"/>
</dbReference>
<dbReference type="GO" id="GO:0000155">
    <property type="term" value="F:phosphorelay sensor kinase activity"/>
    <property type="evidence" value="ECO:0007669"/>
    <property type="project" value="InterPro"/>
</dbReference>
<dbReference type="AlphaFoldDB" id="A0A1H3HC17"/>
<dbReference type="Gene3D" id="3.40.50.300">
    <property type="entry name" value="P-loop containing nucleotide triphosphate hydrolases"/>
    <property type="match status" value="1"/>
</dbReference>
<dbReference type="GO" id="GO:0005737">
    <property type="term" value="C:cytoplasm"/>
    <property type="evidence" value="ECO:0007669"/>
    <property type="project" value="UniProtKB-ARBA"/>
</dbReference>
<proteinExistence type="predicted"/>
<keyword evidence="2 6" id="KW-0418">Kinase</keyword>
<dbReference type="PANTHER" id="PTHR45569">
    <property type="entry name" value="SENSOR PROTEIN KDPD"/>
    <property type="match status" value="1"/>
</dbReference>
<dbReference type="InterPro" id="IPR014729">
    <property type="entry name" value="Rossmann-like_a/b/a_fold"/>
</dbReference>
<reference evidence="7" key="1">
    <citation type="submission" date="2016-10" db="EMBL/GenBank/DDBJ databases">
        <authorList>
            <person name="Varghese N."/>
            <person name="Submissions S."/>
        </authorList>
    </citation>
    <scope>NUCLEOTIDE SEQUENCE [LARGE SCALE GENOMIC DNA]</scope>
    <source>
        <strain evidence="7">SP</strain>
    </source>
</reference>
<keyword evidence="1" id="KW-0808">Transferase</keyword>
<protein>
    <submittedName>
        <fullName evidence="6">Two-component system, OmpR family, sensor histidine kinase KdpD</fullName>
    </submittedName>
</protein>
<evidence type="ECO:0000313" key="6">
    <source>
        <dbReference type="EMBL" id="SDY13022.1"/>
    </source>
</evidence>
<dbReference type="InterPro" id="IPR006016">
    <property type="entry name" value="UspA"/>
</dbReference>
<evidence type="ECO:0000259" key="5">
    <source>
        <dbReference type="Pfam" id="PF02702"/>
    </source>
</evidence>
<dbReference type="SUPFAM" id="SSF52402">
    <property type="entry name" value="Adenine nucleotide alpha hydrolases-like"/>
    <property type="match status" value="1"/>
</dbReference>
<dbReference type="GO" id="GO:0005886">
    <property type="term" value="C:plasma membrane"/>
    <property type="evidence" value="ECO:0007669"/>
    <property type="project" value="TreeGrafter"/>
</dbReference>
<feature type="domain" description="UspA" evidence="4">
    <location>
        <begin position="253"/>
        <end position="367"/>
    </location>
</feature>
<organism evidence="6 7">
    <name type="scientific">Evansella caseinilytica</name>
    <dbReference type="NCBI Taxonomy" id="1503961"/>
    <lineage>
        <taxon>Bacteria</taxon>
        <taxon>Bacillati</taxon>
        <taxon>Bacillota</taxon>
        <taxon>Bacilli</taxon>
        <taxon>Bacillales</taxon>
        <taxon>Bacillaceae</taxon>
        <taxon>Evansella</taxon>
    </lineage>
</organism>
<keyword evidence="3" id="KW-0902">Two-component regulatory system</keyword>
<dbReference type="FunFam" id="3.40.50.300:FF:000483">
    <property type="entry name" value="Sensor histidine kinase KdpD"/>
    <property type="match status" value="1"/>
</dbReference>
<feature type="domain" description="Signal transduction histidine kinase osmosensitive K+ channel sensor N-terminal" evidence="5">
    <location>
        <begin position="24"/>
        <end position="232"/>
    </location>
</feature>
<dbReference type="InterPro" id="IPR052023">
    <property type="entry name" value="Histidine_kinase_KdpD"/>
</dbReference>
<dbReference type="STRING" id="1503961.SAMN05421736_101450"/>
<dbReference type="EMBL" id="FNPI01000001">
    <property type="protein sequence ID" value="SDY13022.1"/>
    <property type="molecule type" value="Genomic_DNA"/>
</dbReference>
<dbReference type="InterPro" id="IPR027417">
    <property type="entry name" value="P-loop_NTPase"/>
</dbReference>
<dbReference type="PANTHER" id="PTHR45569:SF1">
    <property type="entry name" value="SENSOR PROTEIN KDPD"/>
    <property type="match status" value="1"/>
</dbReference>
<evidence type="ECO:0000256" key="2">
    <source>
        <dbReference type="ARBA" id="ARBA00022777"/>
    </source>
</evidence>
<dbReference type="Gene3D" id="3.40.50.620">
    <property type="entry name" value="HUPs"/>
    <property type="match status" value="1"/>
</dbReference>
<keyword evidence="7" id="KW-1185">Reference proteome</keyword>
<sequence>MENWLSFSGKGPEYFLEEIKSLRKGKFKLFIGSAPGVGKTYRMLQEAHELKREGEDVVIGLIETHGRKETGQMVGSLEVIPLKKMTYRQKEFDELDVDAVLRRKPDVVLIDELAHTNIPGSKNKKRFQDILEVLDAGISVYSAVNIQHVESLHDHVQQISGIGVRERIPDTVLQLADEIILVDISPETLQKRMKEGKIYDKTKVKQAITNFFTLQKLAALRELSLREIANNIDDRIVKQMEKSGVSGPTWANEKILVCIGYDSTAEILMRRGWRMASRLKARLYILTVTNSHVDSKHLQRINAWKELADQFDAVFIQKPKDKKIARIITETAKELGVTNIILGQSARTRKEEIMKGSIVNAIMRESDHIDIHIVSKTR</sequence>
<gene>
    <name evidence="6" type="ORF">SAMN05421736_101450</name>
</gene>
<evidence type="ECO:0000313" key="7">
    <source>
        <dbReference type="Proteomes" id="UP000198935"/>
    </source>
</evidence>
<name>A0A1H3HC17_9BACI</name>